<dbReference type="EMBL" id="SOMN01000009">
    <property type="protein sequence ID" value="TFE27468.1"/>
    <property type="molecule type" value="Genomic_DNA"/>
</dbReference>
<organism evidence="2 3">
    <name type="scientific">Cohnella luojiensis</name>
    <dbReference type="NCBI Taxonomy" id="652876"/>
    <lineage>
        <taxon>Bacteria</taxon>
        <taxon>Bacillati</taxon>
        <taxon>Bacillota</taxon>
        <taxon>Bacilli</taxon>
        <taxon>Bacillales</taxon>
        <taxon>Paenibacillaceae</taxon>
        <taxon>Cohnella</taxon>
    </lineage>
</organism>
<dbReference type="OrthoDB" id="2643649at2"/>
<keyword evidence="3" id="KW-1185">Reference proteome</keyword>
<keyword evidence="1" id="KW-0812">Transmembrane</keyword>
<dbReference type="RefSeq" id="WP_135151877.1">
    <property type="nucleotide sequence ID" value="NZ_SOMN01000009.1"/>
</dbReference>
<dbReference type="Proteomes" id="UP000297900">
    <property type="component" value="Unassembled WGS sequence"/>
</dbReference>
<sequence length="69" mass="7961">MKRLEWIIAISFVVIGLSCLTMSATSMMKPESIHDYLNMLMRICLWTGIPVLIAGITYLIFKRNRGNKR</sequence>
<protein>
    <submittedName>
        <fullName evidence="2">Uncharacterized protein</fullName>
    </submittedName>
</protein>
<evidence type="ECO:0000313" key="3">
    <source>
        <dbReference type="Proteomes" id="UP000297900"/>
    </source>
</evidence>
<feature type="transmembrane region" description="Helical" evidence="1">
    <location>
        <begin position="7"/>
        <end position="27"/>
    </location>
</feature>
<reference evidence="2 3" key="1">
    <citation type="submission" date="2019-03" db="EMBL/GenBank/DDBJ databases">
        <title>Cohnella endophytica sp. nov., a novel endophytic bacterium isolated from bark of Sonneratia apetala.</title>
        <authorList>
            <person name="Tuo L."/>
        </authorList>
    </citation>
    <scope>NUCLEOTIDE SEQUENCE [LARGE SCALE GENOMIC DNA]</scope>
    <source>
        <strain evidence="2 3">CCTCC AB 208254</strain>
    </source>
</reference>
<name>A0A4Y8LYR1_9BACL</name>
<evidence type="ECO:0000313" key="2">
    <source>
        <dbReference type="EMBL" id="TFE27468.1"/>
    </source>
</evidence>
<evidence type="ECO:0000256" key="1">
    <source>
        <dbReference type="SAM" id="Phobius"/>
    </source>
</evidence>
<dbReference type="PROSITE" id="PS51257">
    <property type="entry name" value="PROKAR_LIPOPROTEIN"/>
    <property type="match status" value="1"/>
</dbReference>
<feature type="transmembrane region" description="Helical" evidence="1">
    <location>
        <begin position="39"/>
        <end position="61"/>
    </location>
</feature>
<keyword evidence="1" id="KW-0472">Membrane</keyword>
<keyword evidence="1" id="KW-1133">Transmembrane helix</keyword>
<gene>
    <name evidence="2" type="ORF">E2980_09085</name>
</gene>
<comment type="caution">
    <text evidence="2">The sequence shown here is derived from an EMBL/GenBank/DDBJ whole genome shotgun (WGS) entry which is preliminary data.</text>
</comment>
<accession>A0A4Y8LYR1</accession>
<proteinExistence type="predicted"/>
<dbReference type="AlphaFoldDB" id="A0A4Y8LYR1"/>